<organism evidence="2 3">
    <name type="scientific">Eumeta variegata</name>
    <name type="common">Bagworm moth</name>
    <name type="synonym">Eumeta japonica</name>
    <dbReference type="NCBI Taxonomy" id="151549"/>
    <lineage>
        <taxon>Eukaryota</taxon>
        <taxon>Metazoa</taxon>
        <taxon>Ecdysozoa</taxon>
        <taxon>Arthropoda</taxon>
        <taxon>Hexapoda</taxon>
        <taxon>Insecta</taxon>
        <taxon>Pterygota</taxon>
        <taxon>Neoptera</taxon>
        <taxon>Endopterygota</taxon>
        <taxon>Lepidoptera</taxon>
        <taxon>Glossata</taxon>
        <taxon>Ditrysia</taxon>
        <taxon>Tineoidea</taxon>
        <taxon>Psychidae</taxon>
        <taxon>Oiketicinae</taxon>
        <taxon>Eumeta</taxon>
    </lineage>
</organism>
<evidence type="ECO:0000313" key="3">
    <source>
        <dbReference type="Proteomes" id="UP000299102"/>
    </source>
</evidence>
<dbReference type="AlphaFoldDB" id="A0A4C2A031"/>
<keyword evidence="3" id="KW-1185">Reference proteome</keyword>
<gene>
    <name evidence="2" type="ORF">EVAR_67119_1</name>
</gene>
<reference evidence="2 3" key="1">
    <citation type="journal article" date="2019" name="Commun. Biol.">
        <title>The bagworm genome reveals a unique fibroin gene that provides high tensile strength.</title>
        <authorList>
            <person name="Kono N."/>
            <person name="Nakamura H."/>
            <person name="Ohtoshi R."/>
            <person name="Tomita M."/>
            <person name="Numata K."/>
            <person name="Arakawa K."/>
        </authorList>
    </citation>
    <scope>NUCLEOTIDE SEQUENCE [LARGE SCALE GENOMIC DNA]</scope>
</reference>
<name>A0A4C2A031_EUMVA</name>
<sequence>MNKISRAPTDPETSSAPAAPRPPAKARKGTRPDAENEAGLFYEQ</sequence>
<accession>A0A4C2A031</accession>
<evidence type="ECO:0000256" key="1">
    <source>
        <dbReference type="SAM" id="MobiDB-lite"/>
    </source>
</evidence>
<dbReference type="Proteomes" id="UP000299102">
    <property type="component" value="Unassembled WGS sequence"/>
</dbReference>
<comment type="caution">
    <text evidence="2">The sequence shown here is derived from an EMBL/GenBank/DDBJ whole genome shotgun (WGS) entry which is preliminary data.</text>
</comment>
<feature type="non-terminal residue" evidence="2">
    <location>
        <position position="44"/>
    </location>
</feature>
<feature type="region of interest" description="Disordered" evidence="1">
    <location>
        <begin position="1"/>
        <end position="44"/>
    </location>
</feature>
<dbReference type="EMBL" id="BGZK01002252">
    <property type="protein sequence ID" value="GBP92237.1"/>
    <property type="molecule type" value="Genomic_DNA"/>
</dbReference>
<proteinExistence type="predicted"/>
<protein>
    <submittedName>
        <fullName evidence="2">Uncharacterized protein</fullName>
    </submittedName>
</protein>
<evidence type="ECO:0000313" key="2">
    <source>
        <dbReference type="EMBL" id="GBP92237.1"/>
    </source>
</evidence>